<dbReference type="OrthoDB" id="5868614at2759"/>
<evidence type="ECO:0000313" key="2">
    <source>
        <dbReference type="Proteomes" id="UP000050761"/>
    </source>
</evidence>
<dbReference type="Proteomes" id="UP000050761">
    <property type="component" value="Unassembled WGS sequence"/>
</dbReference>
<dbReference type="GO" id="GO:0042813">
    <property type="term" value="F:Wnt receptor activity"/>
    <property type="evidence" value="ECO:0007669"/>
    <property type="project" value="TreeGrafter"/>
</dbReference>
<dbReference type="InterPro" id="IPR011044">
    <property type="entry name" value="Quino_amine_DH_bsu"/>
</dbReference>
<dbReference type="GO" id="GO:0005886">
    <property type="term" value="C:plasma membrane"/>
    <property type="evidence" value="ECO:0007669"/>
    <property type="project" value="TreeGrafter"/>
</dbReference>
<dbReference type="GO" id="GO:0017147">
    <property type="term" value="F:Wnt-protein binding"/>
    <property type="evidence" value="ECO:0007669"/>
    <property type="project" value="TreeGrafter"/>
</dbReference>
<name>A0A183GGP4_HELPZ</name>
<reference evidence="3" key="2">
    <citation type="submission" date="2019-09" db="UniProtKB">
        <authorList>
            <consortium name="WormBaseParasite"/>
        </authorList>
    </citation>
    <scope>IDENTIFICATION</scope>
</reference>
<dbReference type="GO" id="GO:0060070">
    <property type="term" value="P:canonical Wnt signaling pathway"/>
    <property type="evidence" value="ECO:0007669"/>
    <property type="project" value="TreeGrafter"/>
</dbReference>
<reference evidence="1 2" key="1">
    <citation type="submission" date="2018-11" db="EMBL/GenBank/DDBJ databases">
        <authorList>
            <consortium name="Pathogen Informatics"/>
        </authorList>
    </citation>
    <scope>NUCLEOTIDE SEQUENCE [LARGE SCALE GENOMIC DNA]</scope>
</reference>
<dbReference type="AlphaFoldDB" id="A0A183GGP4"/>
<dbReference type="EMBL" id="UZAH01033218">
    <property type="protein sequence ID" value="VDP27213.1"/>
    <property type="molecule type" value="Genomic_DNA"/>
</dbReference>
<accession>A0A183GGP4</accession>
<proteinExistence type="predicted"/>
<evidence type="ECO:0000313" key="3">
    <source>
        <dbReference type="WBParaSite" id="HPBE_0002166201-mRNA-1"/>
    </source>
</evidence>
<sequence length="393" mass="42942">MPGGLAVDQYSRTLYYSDRYFERIFAVDYSRNGSVRNVFHDKRMHNWHGVVSDFKTCSSGNGGCSDICVADERATKLCLCSDGMTLANGRCSVSRTSDDVLLYARLSPMWIHGVHISEDGSTVTSAIPSLLSSKSRAVFAVDSANAQIYFYVDTKAAIYKRAMDGGNITVVTRNAHHLTCLAFDSTSGNLYYGTRPSAEPAGITVFRPENPDVRLQITKTAGGIHSLQLDTNSRFLFFLSTTQLRQHSISRANLDGTNPKVLVSFFSFQPLTMAIDTADRKVYWLDPFEYALHRIGYDGDDNEERGVRRASPKSDGTFDVATINSLPAASQLAIYTNASSPPSRCLSKNGGCEQLCFPGSCPDLKNCNDDTSKCACASGYVADAKNASKCAGW</sequence>
<dbReference type="WBParaSite" id="HPBE_0002166201-mRNA-1">
    <property type="protein sequence ID" value="HPBE_0002166201-mRNA-1"/>
    <property type="gene ID" value="HPBE_0002166201"/>
</dbReference>
<dbReference type="Gene3D" id="2.10.25.10">
    <property type="entry name" value="Laminin"/>
    <property type="match status" value="1"/>
</dbReference>
<evidence type="ECO:0000313" key="1">
    <source>
        <dbReference type="EMBL" id="VDP27213.1"/>
    </source>
</evidence>
<dbReference type="PANTHER" id="PTHR46513">
    <property type="entry name" value="VITELLOGENIN RECEPTOR-LIKE PROTEIN-RELATED-RELATED"/>
    <property type="match status" value="1"/>
</dbReference>
<dbReference type="InterPro" id="IPR050778">
    <property type="entry name" value="Cueball_EGF_LRP_Nidogen"/>
</dbReference>
<gene>
    <name evidence="1" type="ORF">HPBE_LOCUS21661</name>
</gene>
<dbReference type="Gene3D" id="2.120.10.30">
    <property type="entry name" value="TolB, C-terminal domain"/>
    <property type="match status" value="2"/>
</dbReference>
<protein>
    <submittedName>
        <fullName evidence="3">EGF-like domain-containing protein</fullName>
    </submittedName>
</protein>
<dbReference type="SUPFAM" id="SSF50969">
    <property type="entry name" value="YVTN repeat-like/Quinoprotein amine dehydrogenase"/>
    <property type="match status" value="1"/>
</dbReference>
<dbReference type="InterPro" id="IPR000033">
    <property type="entry name" value="LDLR_classB_rpt"/>
</dbReference>
<dbReference type="SMART" id="SM00135">
    <property type="entry name" value="LY"/>
    <property type="match status" value="4"/>
</dbReference>
<keyword evidence="2" id="KW-1185">Reference proteome</keyword>
<dbReference type="InterPro" id="IPR011042">
    <property type="entry name" value="6-blade_b-propeller_TolB-like"/>
</dbReference>
<organism evidence="2 3">
    <name type="scientific">Heligmosomoides polygyrus</name>
    <name type="common">Parasitic roundworm</name>
    <dbReference type="NCBI Taxonomy" id="6339"/>
    <lineage>
        <taxon>Eukaryota</taxon>
        <taxon>Metazoa</taxon>
        <taxon>Ecdysozoa</taxon>
        <taxon>Nematoda</taxon>
        <taxon>Chromadorea</taxon>
        <taxon>Rhabditida</taxon>
        <taxon>Rhabditina</taxon>
        <taxon>Rhabditomorpha</taxon>
        <taxon>Strongyloidea</taxon>
        <taxon>Heligmosomidae</taxon>
        <taxon>Heligmosomoides</taxon>
    </lineage>
</organism>
<dbReference type="PANTHER" id="PTHR46513:SF13">
    <property type="entry name" value="EGF-LIKE DOMAIN-CONTAINING PROTEIN"/>
    <property type="match status" value="1"/>
</dbReference>
<accession>A0A3P8FY94</accession>